<dbReference type="OrthoDB" id="10603741at2759"/>
<reference evidence="3" key="1">
    <citation type="submission" date="2022-01" db="EMBL/GenBank/DDBJ databases">
        <authorList>
            <person name="King R."/>
        </authorList>
    </citation>
    <scope>NUCLEOTIDE SEQUENCE</scope>
</reference>
<feature type="region of interest" description="Disordered" evidence="1">
    <location>
        <begin position="77"/>
        <end position="96"/>
    </location>
</feature>
<organism evidence="3 4">
    <name type="scientific">Nezara viridula</name>
    <name type="common">Southern green stink bug</name>
    <name type="synonym">Cimex viridulus</name>
    <dbReference type="NCBI Taxonomy" id="85310"/>
    <lineage>
        <taxon>Eukaryota</taxon>
        <taxon>Metazoa</taxon>
        <taxon>Ecdysozoa</taxon>
        <taxon>Arthropoda</taxon>
        <taxon>Hexapoda</taxon>
        <taxon>Insecta</taxon>
        <taxon>Pterygota</taxon>
        <taxon>Neoptera</taxon>
        <taxon>Paraneoptera</taxon>
        <taxon>Hemiptera</taxon>
        <taxon>Heteroptera</taxon>
        <taxon>Panheteroptera</taxon>
        <taxon>Pentatomomorpha</taxon>
        <taxon>Pentatomoidea</taxon>
        <taxon>Pentatomidae</taxon>
        <taxon>Pentatominae</taxon>
        <taxon>Nezara</taxon>
    </lineage>
</organism>
<dbReference type="AlphaFoldDB" id="A0A9P0MU04"/>
<protein>
    <recommendedName>
        <fullName evidence="5">Neuropeptide</fullName>
    </recommendedName>
</protein>
<proteinExistence type="predicted"/>
<dbReference type="Proteomes" id="UP001152798">
    <property type="component" value="Chromosome 6"/>
</dbReference>
<sequence>MRGLAQAIAALLCLLLVKSLAAQPADKERLMNELDDGKWYSSQALYYATDEIRQLQRPKRRWKDSVVEDLRMVTQSSRLEQLRGPRAASEPSHADK</sequence>
<name>A0A9P0MU04_NEZVI</name>
<keyword evidence="2" id="KW-0732">Signal</keyword>
<feature type="chain" id="PRO_5040372388" description="Neuropeptide" evidence="2">
    <location>
        <begin position="23"/>
        <end position="96"/>
    </location>
</feature>
<evidence type="ECO:0000256" key="2">
    <source>
        <dbReference type="SAM" id="SignalP"/>
    </source>
</evidence>
<gene>
    <name evidence="3" type="ORF">NEZAVI_LOCUS12849</name>
</gene>
<evidence type="ECO:0000313" key="3">
    <source>
        <dbReference type="EMBL" id="CAH1404440.1"/>
    </source>
</evidence>
<dbReference type="EMBL" id="OV725082">
    <property type="protein sequence ID" value="CAH1404440.1"/>
    <property type="molecule type" value="Genomic_DNA"/>
</dbReference>
<evidence type="ECO:0000256" key="1">
    <source>
        <dbReference type="SAM" id="MobiDB-lite"/>
    </source>
</evidence>
<accession>A0A9P0MU04</accession>
<feature type="signal peptide" evidence="2">
    <location>
        <begin position="1"/>
        <end position="22"/>
    </location>
</feature>
<evidence type="ECO:0000313" key="4">
    <source>
        <dbReference type="Proteomes" id="UP001152798"/>
    </source>
</evidence>
<keyword evidence="4" id="KW-1185">Reference proteome</keyword>
<evidence type="ECO:0008006" key="5">
    <source>
        <dbReference type="Google" id="ProtNLM"/>
    </source>
</evidence>